<protein>
    <recommendedName>
        <fullName evidence="3">RRM domain-containing protein</fullName>
    </recommendedName>
</protein>
<keyword evidence="1" id="KW-0694">RNA-binding</keyword>
<keyword evidence="5" id="KW-1185">Reference proteome</keyword>
<dbReference type="GO" id="GO:0003723">
    <property type="term" value="F:RNA binding"/>
    <property type="evidence" value="ECO:0007669"/>
    <property type="project" value="UniProtKB-UniRule"/>
</dbReference>
<evidence type="ECO:0000313" key="5">
    <source>
        <dbReference type="Proteomes" id="UP000310189"/>
    </source>
</evidence>
<dbReference type="Gene3D" id="3.30.70.330">
    <property type="match status" value="1"/>
</dbReference>
<comment type="caution">
    <text evidence="4">The sequence shown here is derived from an EMBL/GenBank/DDBJ whole genome shotgun (WGS) entry which is preliminary data.</text>
</comment>
<accession>A0A4T0FYT9</accession>
<gene>
    <name evidence="4" type="ORF">E3P99_00109</name>
</gene>
<feature type="domain" description="RRM" evidence="3">
    <location>
        <begin position="78"/>
        <end position="156"/>
    </location>
</feature>
<sequence length="261" mass="29342">MSNIGDDWSDQQHEPTEDVDFDASGTTPPRPVKWDDTEAGPPPEPVQHQPPPSDHSGSNQQSNQQTSQQTPNDNSQGNIVHVSHMHVGVDDQLLTEHMSSSGKVIRVVIMLDPHTKESRGFGFVTFESASDADDAIEKLHLSQILGKTITVARARRGRPRDPTPGHYIGPPKCALRAALYLSQLTPMTDDRSMSSNGRPSKPRYQPYPSRDMGDSRDMRDARDARDYGYDRYERGPPRYAGRYHPYPDRDDRYGWVTSTLF</sequence>
<dbReference type="InterPro" id="IPR050441">
    <property type="entry name" value="RBM"/>
</dbReference>
<dbReference type="PANTHER" id="PTHR48034">
    <property type="entry name" value="TRANSFORMER-2 SEX-DETERMINING PROTEIN-RELATED"/>
    <property type="match status" value="1"/>
</dbReference>
<dbReference type="SMART" id="SM00360">
    <property type="entry name" value="RRM"/>
    <property type="match status" value="1"/>
</dbReference>
<dbReference type="Proteomes" id="UP000310189">
    <property type="component" value="Unassembled WGS sequence"/>
</dbReference>
<dbReference type="EMBL" id="SPNW01000001">
    <property type="protein sequence ID" value="TIA93630.1"/>
    <property type="molecule type" value="Genomic_DNA"/>
</dbReference>
<organism evidence="4 5">
    <name type="scientific">Wallemia hederae</name>
    <dbReference type="NCBI Taxonomy" id="1540922"/>
    <lineage>
        <taxon>Eukaryota</taxon>
        <taxon>Fungi</taxon>
        <taxon>Dikarya</taxon>
        <taxon>Basidiomycota</taxon>
        <taxon>Wallemiomycotina</taxon>
        <taxon>Wallemiomycetes</taxon>
        <taxon>Wallemiales</taxon>
        <taxon>Wallemiaceae</taxon>
        <taxon>Wallemia</taxon>
    </lineage>
</organism>
<dbReference type="PROSITE" id="PS50102">
    <property type="entry name" value="RRM"/>
    <property type="match status" value="1"/>
</dbReference>
<dbReference type="Pfam" id="PF00076">
    <property type="entry name" value="RRM_1"/>
    <property type="match status" value="1"/>
</dbReference>
<dbReference type="InterPro" id="IPR012677">
    <property type="entry name" value="Nucleotide-bd_a/b_plait_sf"/>
</dbReference>
<feature type="region of interest" description="Disordered" evidence="2">
    <location>
        <begin position="186"/>
        <end position="245"/>
    </location>
</feature>
<dbReference type="InterPro" id="IPR035979">
    <property type="entry name" value="RBD_domain_sf"/>
</dbReference>
<dbReference type="SUPFAM" id="SSF54928">
    <property type="entry name" value="RNA-binding domain, RBD"/>
    <property type="match status" value="1"/>
</dbReference>
<name>A0A4T0FYT9_9BASI</name>
<feature type="compositionally biased region" description="Low complexity" evidence="2">
    <location>
        <begin position="58"/>
        <end position="76"/>
    </location>
</feature>
<feature type="region of interest" description="Disordered" evidence="2">
    <location>
        <begin position="1"/>
        <end position="78"/>
    </location>
</feature>
<reference evidence="4 5" key="1">
    <citation type="submission" date="2019-03" db="EMBL/GenBank/DDBJ databases">
        <title>Sequencing 23 genomes of Wallemia ichthyophaga.</title>
        <authorList>
            <person name="Gostincar C."/>
        </authorList>
    </citation>
    <scope>NUCLEOTIDE SEQUENCE [LARGE SCALE GENOMIC DNA]</scope>
    <source>
        <strain evidence="4 5">EXF-5753</strain>
    </source>
</reference>
<feature type="compositionally biased region" description="Basic and acidic residues" evidence="2">
    <location>
        <begin position="211"/>
        <end position="236"/>
    </location>
</feature>
<dbReference type="AlphaFoldDB" id="A0A4T0FYT9"/>
<feature type="compositionally biased region" description="Pro residues" evidence="2">
    <location>
        <begin position="40"/>
        <end position="53"/>
    </location>
</feature>
<proteinExistence type="predicted"/>
<evidence type="ECO:0000259" key="3">
    <source>
        <dbReference type="PROSITE" id="PS50102"/>
    </source>
</evidence>
<dbReference type="OrthoDB" id="6159137at2759"/>
<dbReference type="InterPro" id="IPR000504">
    <property type="entry name" value="RRM_dom"/>
</dbReference>
<evidence type="ECO:0000256" key="2">
    <source>
        <dbReference type="SAM" id="MobiDB-lite"/>
    </source>
</evidence>
<dbReference type="CDD" id="cd00590">
    <property type="entry name" value="RRM_SF"/>
    <property type="match status" value="1"/>
</dbReference>
<evidence type="ECO:0000256" key="1">
    <source>
        <dbReference type="PROSITE-ProRule" id="PRU00176"/>
    </source>
</evidence>
<evidence type="ECO:0000313" key="4">
    <source>
        <dbReference type="EMBL" id="TIA93630.1"/>
    </source>
</evidence>